<feature type="transmembrane region" description="Helical" evidence="5">
    <location>
        <begin position="333"/>
        <end position="355"/>
    </location>
</feature>
<protein>
    <recommendedName>
        <fullName evidence="6">O-antigen ligase-related domain-containing protein</fullName>
    </recommendedName>
</protein>
<keyword evidence="2 5" id="KW-0812">Transmembrane</keyword>
<feature type="transmembrane region" description="Helical" evidence="5">
    <location>
        <begin position="81"/>
        <end position="100"/>
    </location>
</feature>
<dbReference type="EMBL" id="FPLD01000102">
    <property type="protein sequence ID" value="SGZ12438.1"/>
    <property type="molecule type" value="Genomic_DNA"/>
</dbReference>
<feature type="domain" description="O-antigen ligase-related" evidence="6">
    <location>
        <begin position="203"/>
        <end position="348"/>
    </location>
</feature>
<feature type="transmembrane region" description="Helical" evidence="5">
    <location>
        <begin position="174"/>
        <end position="190"/>
    </location>
</feature>
<dbReference type="OrthoDB" id="6397215at2"/>
<organism evidence="7 8">
    <name type="scientific">Moritella viscosa</name>
    <dbReference type="NCBI Taxonomy" id="80854"/>
    <lineage>
        <taxon>Bacteria</taxon>
        <taxon>Pseudomonadati</taxon>
        <taxon>Pseudomonadota</taxon>
        <taxon>Gammaproteobacteria</taxon>
        <taxon>Alteromonadales</taxon>
        <taxon>Moritellaceae</taxon>
        <taxon>Moritella</taxon>
    </lineage>
</organism>
<reference evidence="7 8" key="1">
    <citation type="submission" date="2016-11" db="EMBL/GenBank/DDBJ databases">
        <authorList>
            <person name="Jaros S."/>
            <person name="Januszkiewicz K."/>
            <person name="Wedrychowicz H."/>
        </authorList>
    </citation>
    <scope>NUCLEOTIDE SEQUENCE [LARGE SCALE GENOMIC DNA]</scope>
    <source>
        <strain evidence="7">NVI 5450</strain>
    </source>
</reference>
<keyword evidence="4 5" id="KW-0472">Membrane</keyword>
<dbReference type="InterPro" id="IPR007016">
    <property type="entry name" value="O-antigen_ligase-rel_domated"/>
</dbReference>
<feature type="transmembrane region" description="Helical" evidence="5">
    <location>
        <begin position="387"/>
        <end position="404"/>
    </location>
</feature>
<name>A0A1L0C0Q4_9GAMM</name>
<evidence type="ECO:0000256" key="4">
    <source>
        <dbReference type="ARBA" id="ARBA00023136"/>
    </source>
</evidence>
<evidence type="ECO:0000256" key="3">
    <source>
        <dbReference type="ARBA" id="ARBA00022989"/>
    </source>
</evidence>
<dbReference type="AlphaFoldDB" id="A0A1L0C0Q4"/>
<dbReference type="GO" id="GO:0016020">
    <property type="term" value="C:membrane"/>
    <property type="evidence" value="ECO:0007669"/>
    <property type="project" value="UniProtKB-SubCell"/>
</dbReference>
<dbReference type="Proteomes" id="UP000183794">
    <property type="component" value="Unassembled WGS sequence"/>
</dbReference>
<feature type="transmembrane region" description="Helical" evidence="5">
    <location>
        <begin position="202"/>
        <end position="229"/>
    </location>
</feature>
<evidence type="ECO:0000256" key="5">
    <source>
        <dbReference type="SAM" id="Phobius"/>
    </source>
</evidence>
<dbReference type="Pfam" id="PF04932">
    <property type="entry name" value="Wzy_C"/>
    <property type="match status" value="1"/>
</dbReference>
<evidence type="ECO:0000313" key="8">
    <source>
        <dbReference type="Proteomes" id="UP000183794"/>
    </source>
</evidence>
<feature type="transmembrane region" description="Helical" evidence="5">
    <location>
        <begin position="136"/>
        <end position="154"/>
    </location>
</feature>
<evidence type="ECO:0000259" key="6">
    <source>
        <dbReference type="Pfam" id="PF04932"/>
    </source>
</evidence>
<feature type="transmembrane region" description="Helical" evidence="5">
    <location>
        <begin position="50"/>
        <end position="69"/>
    </location>
</feature>
<feature type="transmembrane region" description="Helical" evidence="5">
    <location>
        <begin position="112"/>
        <end position="130"/>
    </location>
</feature>
<comment type="subcellular location">
    <subcellularLocation>
        <location evidence="1">Membrane</location>
        <topology evidence="1">Multi-pass membrane protein</topology>
    </subcellularLocation>
</comment>
<evidence type="ECO:0000256" key="1">
    <source>
        <dbReference type="ARBA" id="ARBA00004141"/>
    </source>
</evidence>
<feature type="transmembrane region" description="Helical" evidence="5">
    <location>
        <begin position="362"/>
        <end position="381"/>
    </location>
</feature>
<keyword evidence="3 5" id="KW-1133">Transmembrane helix</keyword>
<dbReference type="RefSeq" id="WP_075497879.1">
    <property type="nucleotide sequence ID" value="NZ_CAWRBC010000118.1"/>
</dbReference>
<proteinExistence type="predicted"/>
<evidence type="ECO:0000313" key="7">
    <source>
        <dbReference type="EMBL" id="SGZ12438.1"/>
    </source>
</evidence>
<evidence type="ECO:0000256" key="2">
    <source>
        <dbReference type="ARBA" id="ARBA00022692"/>
    </source>
</evidence>
<sequence length="419" mass="48004">MNVLVWLEKYGLLLMLLYCLGVFTPDFTSKISMMDHELDVVTGSLAESNIFKQLFWISLFLFFSFRFFINKEFNNLKLVLVNKLFILLVICLIALLSASWSNYPLITMKRAIFQMVFCASVSIAFCFSFYHKSIEVNLKLAIIVCISMIIFSIVQGAGFNDSLNLAGYFKSKNTMGVNLAVLIVISYMWIKSFDVNSHSLNILLIILFAFLLITQSKTSILLCITYFLLIQLSIFKMKVLMFILASTFFSIFIFIPGVSYYMNDYQHIALYVDADFFTGRGVIWDSLYYDLEFFDKIALGYGYGSYFEVGVIPFVLDDKYSFLQYISSAHNGYLQLLLQFGIVGSSLIFIFFVLSMLKSNSVFIHAALIIPILQNVTESSIFRDANMAWFLMVMIVISSGVYMIRDEVINEHEVIRGAE</sequence>
<gene>
    <name evidence="7" type="ORF">NVI5450_3837</name>
</gene>
<accession>A0A1L0C0Q4</accession>
<feature type="transmembrane region" description="Helical" evidence="5">
    <location>
        <begin position="12"/>
        <end position="29"/>
    </location>
</feature>
<feature type="transmembrane region" description="Helical" evidence="5">
    <location>
        <begin position="241"/>
        <end position="262"/>
    </location>
</feature>